<dbReference type="InParanoid" id="D8TJ35"/>
<evidence type="ECO:0000256" key="1">
    <source>
        <dbReference type="ARBA" id="ARBA00007835"/>
    </source>
</evidence>
<evidence type="ECO:0000256" key="8">
    <source>
        <dbReference type="SAM" id="MobiDB-lite"/>
    </source>
</evidence>
<keyword evidence="2" id="KW-0732">Signal</keyword>
<dbReference type="GO" id="GO:0005576">
    <property type="term" value="C:extracellular region"/>
    <property type="evidence" value="ECO:0007669"/>
    <property type="project" value="TreeGrafter"/>
</dbReference>
<evidence type="ECO:0000313" key="9">
    <source>
        <dbReference type="EMBL" id="EFJ52468.1"/>
    </source>
</evidence>
<feature type="compositionally biased region" description="Polar residues" evidence="8">
    <location>
        <begin position="721"/>
        <end position="730"/>
    </location>
</feature>
<organism evidence="10">
    <name type="scientific">Volvox carteri f. nagariensis</name>
    <dbReference type="NCBI Taxonomy" id="3068"/>
    <lineage>
        <taxon>Eukaryota</taxon>
        <taxon>Viridiplantae</taxon>
        <taxon>Chlorophyta</taxon>
        <taxon>core chlorophytes</taxon>
        <taxon>Chlorophyceae</taxon>
        <taxon>CS clade</taxon>
        <taxon>Chlamydomonadales</taxon>
        <taxon>Volvocaceae</taxon>
        <taxon>Volvox</taxon>
    </lineage>
</organism>
<dbReference type="RefSeq" id="XP_002946541.1">
    <property type="nucleotide sequence ID" value="XM_002946495.1"/>
</dbReference>
<dbReference type="eggNOG" id="KOG3774">
    <property type="taxonomic scope" value="Eukaryota"/>
</dbReference>
<comment type="similarity">
    <text evidence="1 7">Belongs to the phospholipase B-like family.</text>
</comment>
<feature type="region of interest" description="Disordered" evidence="8">
    <location>
        <begin position="708"/>
        <end position="730"/>
    </location>
</feature>
<feature type="region of interest" description="Disordered" evidence="8">
    <location>
        <begin position="259"/>
        <end position="286"/>
    </location>
</feature>
<name>D8TJ35_VOLCA</name>
<dbReference type="EC" id="3.1.1.-" evidence="7"/>
<evidence type="ECO:0000256" key="3">
    <source>
        <dbReference type="ARBA" id="ARBA00022801"/>
    </source>
</evidence>
<proteinExistence type="inferred from homology"/>
<keyword evidence="6" id="KW-0325">Glycoprotein</keyword>
<dbReference type="InterPro" id="IPR007000">
    <property type="entry name" value="PLipase_B-like"/>
</dbReference>
<accession>D8TJ35</accession>
<dbReference type="KEGG" id="vcn:VOLCADRAFT_86598"/>
<feature type="compositionally biased region" description="Low complexity" evidence="8">
    <location>
        <begin position="362"/>
        <end position="373"/>
    </location>
</feature>
<dbReference type="PANTHER" id="PTHR12370:SF3">
    <property type="entry name" value="PHOSPHOLIPASE B-LIKE 2-RELATED"/>
    <property type="match status" value="1"/>
</dbReference>
<dbReference type="GO" id="GO:0004620">
    <property type="term" value="F:phospholipase activity"/>
    <property type="evidence" value="ECO:0007669"/>
    <property type="project" value="InterPro"/>
</dbReference>
<protein>
    <recommendedName>
        <fullName evidence="7">Phospholipase B-like</fullName>
        <ecNumber evidence="7">3.1.1.-</ecNumber>
    </recommendedName>
</protein>
<evidence type="ECO:0000256" key="7">
    <source>
        <dbReference type="RuleBase" id="RU364138"/>
    </source>
</evidence>
<dbReference type="PANTHER" id="PTHR12370">
    <property type="entry name" value="PHOSPHOLIPASE B-RELATED"/>
    <property type="match status" value="1"/>
</dbReference>
<comment type="function">
    <text evidence="7">Putative phospholipase.</text>
</comment>
<keyword evidence="4 7" id="KW-0442">Lipid degradation</keyword>
<dbReference type="GO" id="GO:0009395">
    <property type="term" value="P:phospholipid catabolic process"/>
    <property type="evidence" value="ECO:0007669"/>
    <property type="project" value="TreeGrafter"/>
</dbReference>
<dbReference type="Proteomes" id="UP000001058">
    <property type="component" value="Unassembled WGS sequence"/>
</dbReference>
<dbReference type="EMBL" id="GL378324">
    <property type="protein sequence ID" value="EFJ52468.1"/>
    <property type="molecule type" value="Genomic_DNA"/>
</dbReference>
<dbReference type="Pfam" id="PF04916">
    <property type="entry name" value="Phospholip_B"/>
    <property type="match status" value="4"/>
</dbReference>
<evidence type="ECO:0000256" key="6">
    <source>
        <dbReference type="ARBA" id="ARBA00023180"/>
    </source>
</evidence>
<dbReference type="OrthoDB" id="443524at2759"/>
<evidence type="ECO:0000256" key="2">
    <source>
        <dbReference type="ARBA" id="ARBA00022729"/>
    </source>
</evidence>
<feature type="region of interest" description="Disordered" evidence="8">
    <location>
        <begin position="175"/>
        <end position="195"/>
    </location>
</feature>
<gene>
    <name evidence="9" type="ORF">VOLCADRAFT_86598</name>
</gene>
<feature type="region of interest" description="Disordered" evidence="8">
    <location>
        <begin position="362"/>
        <end position="418"/>
    </location>
</feature>
<evidence type="ECO:0000256" key="5">
    <source>
        <dbReference type="ARBA" id="ARBA00023098"/>
    </source>
</evidence>
<reference evidence="9 10" key="1">
    <citation type="journal article" date="2010" name="Science">
        <title>Genomic analysis of organismal complexity in the multicellular green alga Volvox carteri.</title>
        <authorList>
            <person name="Prochnik S.E."/>
            <person name="Umen J."/>
            <person name="Nedelcu A.M."/>
            <person name="Hallmann A."/>
            <person name="Miller S.M."/>
            <person name="Nishii I."/>
            <person name="Ferris P."/>
            <person name="Kuo A."/>
            <person name="Mitros T."/>
            <person name="Fritz-Laylin L.K."/>
            <person name="Hellsten U."/>
            <person name="Chapman J."/>
            <person name="Simakov O."/>
            <person name="Rensing S.A."/>
            <person name="Terry A."/>
            <person name="Pangilinan J."/>
            <person name="Kapitonov V."/>
            <person name="Jurka J."/>
            <person name="Salamov A."/>
            <person name="Shapiro H."/>
            <person name="Schmutz J."/>
            <person name="Grimwood J."/>
            <person name="Lindquist E."/>
            <person name="Lucas S."/>
            <person name="Grigoriev I.V."/>
            <person name="Schmitt R."/>
            <person name="Kirk D."/>
            <person name="Rokhsar D.S."/>
        </authorList>
    </citation>
    <scope>NUCLEOTIDE SEQUENCE [LARGE SCALE GENOMIC DNA]</scope>
    <source>
        <strain evidence="10">f. Nagariensis / Eve</strain>
    </source>
</reference>
<evidence type="ECO:0000313" key="10">
    <source>
        <dbReference type="Proteomes" id="UP000001058"/>
    </source>
</evidence>
<dbReference type="STRING" id="3068.D8TJ35"/>
<keyword evidence="3 7" id="KW-0378">Hydrolase</keyword>
<dbReference type="Gene3D" id="3.60.60.30">
    <property type="match status" value="3"/>
</dbReference>
<evidence type="ECO:0000256" key="4">
    <source>
        <dbReference type="ARBA" id="ARBA00022963"/>
    </source>
</evidence>
<dbReference type="AlphaFoldDB" id="D8TJ35"/>
<keyword evidence="5 7" id="KW-0443">Lipid metabolism</keyword>
<dbReference type="GeneID" id="9624508"/>
<keyword evidence="10" id="KW-1185">Reference proteome</keyword>
<feature type="compositionally biased region" description="Pro residues" evidence="8">
    <location>
        <begin position="262"/>
        <end position="276"/>
    </location>
</feature>
<sequence>MDLALLQQSHKQLTAASIISTLRAAYPDENVGWTWFADTYSEDGWYRLEIRIDETAPFPDIIKARAAGFAEGTLQGPHLYRYWTNYRLNEYRGRGEAPSQELYDWFDEQYGWMMRHVERATGWTVAMLRGSTPPLPATATATSANPAAAAAATAAILTATQMIGNTAKAAAFAADGAPNSDTEGAGGGGASSDGSADGDMLWSLDRRYWVSVGLVAAQFEGLTAGFWSSVAEPHRNMTWHELYALNAVGDLYELNVLFPPSAERPPPPPPGAPPRPTRTGEDAAAAAAGRAAVAEGLVRRRHYTPGHGEVGEYGYGELLDCSAIIKLDTGVSNGCTGRFDDDVGEGDKVDVDADAAAAAPSLRWSEFGSSHESGGSGGLRTRTGPDKARQRSQISDPRRKLSQVGAGEAATDSNPGAGARRCRRNFWAAHNTWRPYYDMVRWTWKVYDLPWAATGPLTVSSSPGLLHSKDDWYTTDVFVVMETTNGVYNKELYDLIQPKCVLMWQRVQQWMVLDVQQLQQPRPRSDVLWVLEQVPGRTVSKDVTEVLMEQGYWASYNVPYFPEIYNLTGYPQPSIYTTCPRAMIFSREQSQLSSLTDIQTLMRLNRYQTDPLSLGLPNNAIAARYDLPAAIDGSGQPHNWTRRAYGAVDAKIVDLDSFRARRTYVINGPTADDQPVFRWSTEPIFDAIRRDGCVDEFDFGWQSYESVVGPPPPSRLPAPRVTSSPTHQAV</sequence>